<keyword evidence="1" id="KW-1133">Transmembrane helix</keyword>
<evidence type="ECO:0000256" key="1">
    <source>
        <dbReference type="SAM" id="Phobius"/>
    </source>
</evidence>
<organism evidence="2 3">
    <name type="scientific">Aquirufa avitistagni</name>
    <dbReference type="NCBI Taxonomy" id="3104728"/>
    <lineage>
        <taxon>Bacteria</taxon>
        <taxon>Pseudomonadati</taxon>
        <taxon>Bacteroidota</taxon>
        <taxon>Cytophagia</taxon>
        <taxon>Cytophagales</taxon>
        <taxon>Flectobacillaceae</taxon>
        <taxon>Aquirufa</taxon>
    </lineage>
</organism>
<dbReference type="EMBL" id="JBBKXZ010000001">
    <property type="protein sequence ID" value="MFD3393079.1"/>
    <property type="molecule type" value="Genomic_DNA"/>
</dbReference>
<evidence type="ECO:0000313" key="2">
    <source>
        <dbReference type="EMBL" id="MFD3393079.1"/>
    </source>
</evidence>
<protein>
    <submittedName>
        <fullName evidence="2">Phage holin family protein</fullName>
    </submittedName>
</protein>
<accession>A0ABW6DBF3</accession>
<feature type="transmembrane region" description="Helical" evidence="1">
    <location>
        <begin position="39"/>
        <end position="60"/>
    </location>
</feature>
<keyword evidence="1" id="KW-0812">Transmembrane</keyword>
<evidence type="ECO:0000313" key="3">
    <source>
        <dbReference type="Proteomes" id="UP001598138"/>
    </source>
</evidence>
<reference evidence="2 3" key="1">
    <citation type="submission" date="2024-03" db="EMBL/GenBank/DDBJ databases">
        <title>Aquirufa genome sequencing.</title>
        <authorList>
            <person name="Pitt A."/>
            <person name="Hahn M.W."/>
        </authorList>
    </citation>
    <scope>NUCLEOTIDE SEQUENCE [LARGE SCALE GENOMIC DNA]</scope>
    <source>
        <strain evidence="2 3">OSTEICH-129V</strain>
    </source>
</reference>
<comment type="caution">
    <text evidence="2">The sequence shown here is derived from an EMBL/GenBank/DDBJ whole genome shotgun (WGS) entry which is preliminary data.</text>
</comment>
<keyword evidence="3" id="KW-1185">Reference proteome</keyword>
<dbReference type="Pfam" id="PF07332">
    <property type="entry name" value="Phage_holin_3_6"/>
    <property type="match status" value="1"/>
</dbReference>
<gene>
    <name evidence="2" type="ORF">U0R10_00455</name>
</gene>
<feature type="transmembrane region" description="Helical" evidence="1">
    <location>
        <begin position="72"/>
        <end position="93"/>
    </location>
</feature>
<dbReference type="InterPro" id="IPR009937">
    <property type="entry name" value="Phage_holin_3_6"/>
</dbReference>
<name>A0ABW6DBF3_9BACT</name>
<dbReference type="RefSeq" id="WP_377981708.1">
    <property type="nucleotide sequence ID" value="NZ_JBBKXZ010000001.1"/>
</dbReference>
<keyword evidence="1" id="KW-0472">Membrane</keyword>
<proteinExistence type="predicted"/>
<sequence length="112" mass="12636">MGFFENNRLVDLLTNYLKTQFEIIKLDIQEHLEALLERIFKFIIIAFAFGIAGIFALMGIANALNQWLSSAFWGYLIVAGISLLVGLLLVASFRAPLPEKISEEEIENESDN</sequence>
<dbReference type="Proteomes" id="UP001598138">
    <property type="component" value="Unassembled WGS sequence"/>
</dbReference>